<dbReference type="Proteomes" id="UP001156484">
    <property type="component" value="Chromosome"/>
</dbReference>
<sequence length="187" mass="20221">MTDRRTVVLDAAIDLVGSEGLRALTHRRVDAVAEVPAGSTSNYFRTRHALVEGVLDRLLERDRAELAAIGEAAMPRDLGELEGLVYGYVMHATGPDLVRTRARLAMFVEALATPELRAGVDARRGELRGWIAVLLAGLGVEDSSTAARVLVDYLDGVILHRCTAADDQPDPREGIARMLRGIVTKPA</sequence>
<reference evidence="1" key="1">
    <citation type="submission" date="2022-10" db="EMBL/GenBank/DDBJ databases">
        <title>Rhodococcus ferula Z13 complete genome.</title>
        <authorList>
            <person name="Long X."/>
            <person name="Zang M."/>
        </authorList>
    </citation>
    <scope>NUCLEOTIDE SEQUENCE</scope>
    <source>
        <strain evidence="1">Z13</strain>
    </source>
</reference>
<gene>
    <name evidence="1" type="ORF">OED52_00310</name>
</gene>
<evidence type="ECO:0000313" key="2">
    <source>
        <dbReference type="Proteomes" id="UP001156484"/>
    </source>
</evidence>
<evidence type="ECO:0000313" key="1">
    <source>
        <dbReference type="EMBL" id="UYP19081.1"/>
    </source>
</evidence>
<organism evidence="1 2">
    <name type="scientific">Rhodococcus sacchari</name>
    <dbReference type="NCBI Taxonomy" id="2962047"/>
    <lineage>
        <taxon>Bacteria</taxon>
        <taxon>Bacillati</taxon>
        <taxon>Actinomycetota</taxon>
        <taxon>Actinomycetes</taxon>
        <taxon>Mycobacteriales</taxon>
        <taxon>Nocardiaceae</taxon>
        <taxon>Rhodococcus</taxon>
    </lineage>
</organism>
<name>A0ACD4DGH4_9NOCA</name>
<accession>A0ACD4DGH4</accession>
<dbReference type="EMBL" id="CP107551">
    <property type="protein sequence ID" value="UYP19081.1"/>
    <property type="molecule type" value="Genomic_DNA"/>
</dbReference>
<protein>
    <submittedName>
        <fullName evidence="1">TetR family transcriptional regulator</fullName>
    </submittedName>
</protein>
<proteinExistence type="predicted"/>
<keyword evidence="2" id="KW-1185">Reference proteome</keyword>